<name>A0A8J7KKU4_9ACTN</name>
<dbReference type="NCBIfam" id="TIGR01484">
    <property type="entry name" value="HAD-SF-IIB"/>
    <property type="match status" value="1"/>
</dbReference>
<dbReference type="PROSITE" id="PS01229">
    <property type="entry name" value="COF_2"/>
    <property type="match status" value="1"/>
</dbReference>
<sequence length="267" mass="27973">MRLIATDLDGTLLRSGGVLSDRTADALRLARRSGATVVVVTARPPRFADPYAGLVDLAVCGNGAVVYDPTARQIVASHALDVPTARKTADALRAALPGIGCAVETGHRVFLEPAFTWRCANDTEACCPEPIQVELGSFEEVLDRAELITKILAHHPTMDVDAMLATAREALGDRVEVTHSGGAGLLEICAAGVTKASTLARMCAERGFLASDVVAFGDAPNDLSVLRWAGTSYAMGNAHPDVLAAVARRTLTNNEDGVAVVLEGLFA</sequence>
<dbReference type="PANTHER" id="PTHR10000">
    <property type="entry name" value="PHOSPHOSERINE PHOSPHATASE"/>
    <property type="match status" value="1"/>
</dbReference>
<dbReference type="InterPro" id="IPR036412">
    <property type="entry name" value="HAD-like_sf"/>
</dbReference>
<comment type="caution">
    <text evidence="1">The sequence shown here is derived from an EMBL/GenBank/DDBJ whole genome shotgun (WGS) entry which is preliminary data.</text>
</comment>
<dbReference type="EMBL" id="JADOUF010000001">
    <property type="protein sequence ID" value="MBG6137151.1"/>
    <property type="molecule type" value="Genomic_DNA"/>
</dbReference>
<evidence type="ECO:0000313" key="2">
    <source>
        <dbReference type="Proteomes" id="UP000622552"/>
    </source>
</evidence>
<dbReference type="GO" id="GO:0016791">
    <property type="term" value="F:phosphatase activity"/>
    <property type="evidence" value="ECO:0007669"/>
    <property type="project" value="TreeGrafter"/>
</dbReference>
<dbReference type="Pfam" id="PF08282">
    <property type="entry name" value="Hydrolase_3"/>
    <property type="match status" value="1"/>
</dbReference>
<evidence type="ECO:0000313" key="1">
    <source>
        <dbReference type="EMBL" id="MBG6137151.1"/>
    </source>
</evidence>
<keyword evidence="2" id="KW-1185">Reference proteome</keyword>
<protein>
    <submittedName>
        <fullName evidence="1">Cof subfamily protein (Haloacid dehalogenase superfamily)</fullName>
    </submittedName>
</protein>
<dbReference type="Gene3D" id="3.40.50.1000">
    <property type="entry name" value="HAD superfamily/HAD-like"/>
    <property type="match status" value="1"/>
</dbReference>
<gene>
    <name evidence="1" type="ORF">IW245_003345</name>
</gene>
<dbReference type="SUPFAM" id="SSF56784">
    <property type="entry name" value="HAD-like"/>
    <property type="match status" value="1"/>
</dbReference>
<dbReference type="CDD" id="cd07516">
    <property type="entry name" value="HAD_Pase"/>
    <property type="match status" value="1"/>
</dbReference>
<dbReference type="RefSeq" id="WP_197004050.1">
    <property type="nucleotide sequence ID" value="NZ_BONS01000022.1"/>
</dbReference>
<proteinExistence type="predicted"/>
<organism evidence="1 2">
    <name type="scientific">Longispora fulva</name>
    <dbReference type="NCBI Taxonomy" id="619741"/>
    <lineage>
        <taxon>Bacteria</taxon>
        <taxon>Bacillati</taxon>
        <taxon>Actinomycetota</taxon>
        <taxon>Actinomycetes</taxon>
        <taxon>Micromonosporales</taxon>
        <taxon>Micromonosporaceae</taxon>
        <taxon>Longispora</taxon>
    </lineage>
</organism>
<dbReference type="PANTHER" id="PTHR10000:SF8">
    <property type="entry name" value="HAD SUPERFAMILY HYDROLASE-LIKE, TYPE 3"/>
    <property type="match status" value="1"/>
</dbReference>
<accession>A0A8J7KKU4</accession>
<dbReference type="GO" id="GO:0005829">
    <property type="term" value="C:cytosol"/>
    <property type="evidence" value="ECO:0007669"/>
    <property type="project" value="TreeGrafter"/>
</dbReference>
<dbReference type="Proteomes" id="UP000622552">
    <property type="component" value="Unassembled WGS sequence"/>
</dbReference>
<reference evidence="1" key="1">
    <citation type="submission" date="2020-11" db="EMBL/GenBank/DDBJ databases">
        <title>Sequencing the genomes of 1000 actinobacteria strains.</title>
        <authorList>
            <person name="Klenk H.-P."/>
        </authorList>
    </citation>
    <scope>NUCLEOTIDE SEQUENCE</scope>
    <source>
        <strain evidence="1">DSM 45356</strain>
    </source>
</reference>
<dbReference type="GO" id="GO:0000287">
    <property type="term" value="F:magnesium ion binding"/>
    <property type="evidence" value="ECO:0007669"/>
    <property type="project" value="TreeGrafter"/>
</dbReference>
<dbReference type="InterPro" id="IPR006379">
    <property type="entry name" value="HAD-SF_hydro_IIB"/>
</dbReference>
<dbReference type="InterPro" id="IPR023214">
    <property type="entry name" value="HAD_sf"/>
</dbReference>
<dbReference type="AlphaFoldDB" id="A0A8J7KKU4"/>
<dbReference type="Gene3D" id="3.30.1240.10">
    <property type="match status" value="1"/>
</dbReference>